<reference evidence="3" key="1">
    <citation type="submission" date="2010-07" db="EMBL/GenBank/DDBJ databases">
        <title>The genome sequence of Gaeumannomyces graminis var. tritici strain R3-111a-1.</title>
        <authorList>
            <consortium name="The Broad Institute Genome Sequencing Platform"/>
            <person name="Ma L.-J."/>
            <person name="Dead R."/>
            <person name="Young S."/>
            <person name="Zeng Q."/>
            <person name="Koehrsen M."/>
            <person name="Alvarado L."/>
            <person name="Berlin A."/>
            <person name="Chapman S.B."/>
            <person name="Chen Z."/>
            <person name="Freedman E."/>
            <person name="Gellesch M."/>
            <person name="Goldberg J."/>
            <person name="Griggs A."/>
            <person name="Gujja S."/>
            <person name="Heilman E.R."/>
            <person name="Heiman D."/>
            <person name="Hepburn T."/>
            <person name="Howarth C."/>
            <person name="Jen D."/>
            <person name="Larson L."/>
            <person name="Mehta T."/>
            <person name="Neiman D."/>
            <person name="Pearson M."/>
            <person name="Roberts A."/>
            <person name="Saif S."/>
            <person name="Shea T."/>
            <person name="Shenoy N."/>
            <person name="Sisk P."/>
            <person name="Stolte C."/>
            <person name="Sykes S."/>
            <person name="Walk T."/>
            <person name="White J."/>
            <person name="Yandava C."/>
            <person name="Haas B."/>
            <person name="Nusbaum C."/>
            <person name="Birren B."/>
        </authorList>
    </citation>
    <scope>NUCLEOTIDE SEQUENCE [LARGE SCALE GENOMIC DNA]</scope>
    <source>
        <strain evidence="3">R3-111a-1</strain>
    </source>
</reference>
<accession>J8TXM1</accession>
<protein>
    <submittedName>
        <fullName evidence="1 2">Uncharacterized protein</fullName>
    </submittedName>
</protein>
<reference evidence="2" key="5">
    <citation type="submission" date="2018-04" db="UniProtKB">
        <authorList>
            <consortium name="EnsemblFungi"/>
        </authorList>
    </citation>
    <scope>IDENTIFICATION</scope>
    <source>
        <strain evidence="2">R3-111a-1</strain>
    </source>
</reference>
<dbReference type="RefSeq" id="XP_009228692.1">
    <property type="nucleotide sequence ID" value="XM_009230428.1"/>
</dbReference>
<reference evidence="1" key="2">
    <citation type="submission" date="2010-07" db="EMBL/GenBank/DDBJ databases">
        <authorList>
            <consortium name="The Broad Institute Genome Sequencing Platform"/>
            <consortium name="Broad Institute Genome Sequencing Center for Infectious Disease"/>
            <person name="Ma L.-J."/>
            <person name="Dead R."/>
            <person name="Young S."/>
            <person name="Zeng Q."/>
            <person name="Koehrsen M."/>
            <person name="Alvarado L."/>
            <person name="Berlin A."/>
            <person name="Chapman S.B."/>
            <person name="Chen Z."/>
            <person name="Freedman E."/>
            <person name="Gellesch M."/>
            <person name="Goldberg J."/>
            <person name="Griggs A."/>
            <person name="Gujja S."/>
            <person name="Heilman E.R."/>
            <person name="Heiman D."/>
            <person name="Hepburn T."/>
            <person name="Howarth C."/>
            <person name="Jen D."/>
            <person name="Larson L."/>
            <person name="Mehta T."/>
            <person name="Neiman D."/>
            <person name="Pearson M."/>
            <person name="Roberts A."/>
            <person name="Saif S."/>
            <person name="Shea T."/>
            <person name="Shenoy N."/>
            <person name="Sisk P."/>
            <person name="Stolte C."/>
            <person name="Sykes S."/>
            <person name="Walk T."/>
            <person name="White J."/>
            <person name="Yandava C."/>
            <person name="Haas B."/>
            <person name="Nusbaum C."/>
            <person name="Birren B."/>
        </authorList>
    </citation>
    <scope>NUCLEOTIDE SEQUENCE</scope>
    <source>
        <strain evidence="1">R3-111a-1</strain>
    </source>
</reference>
<proteinExistence type="predicted"/>
<dbReference type="AlphaFoldDB" id="J8TXM1"/>
<dbReference type="VEuPathDB" id="FungiDB:GGTG_12528"/>
<evidence type="ECO:0000313" key="1">
    <source>
        <dbReference type="EMBL" id="EJT69644.1"/>
    </source>
</evidence>
<feature type="non-terminal residue" evidence="1">
    <location>
        <position position="1"/>
    </location>
</feature>
<evidence type="ECO:0000313" key="3">
    <source>
        <dbReference type="Proteomes" id="UP000006039"/>
    </source>
</evidence>
<dbReference type="GeneID" id="20352986"/>
<reference evidence="1" key="3">
    <citation type="submission" date="2010-09" db="EMBL/GenBank/DDBJ databases">
        <title>Annotation of Gaeumannomyces graminis var. tritici R3-111a-1.</title>
        <authorList>
            <consortium name="The Broad Institute Genome Sequencing Platform"/>
            <person name="Ma L.-J."/>
            <person name="Dead R."/>
            <person name="Young S.K."/>
            <person name="Zeng Q."/>
            <person name="Gargeya S."/>
            <person name="Fitzgerald M."/>
            <person name="Haas B."/>
            <person name="Abouelleil A."/>
            <person name="Alvarado L."/>
            <person name="Arachchi H.M."/>
            <person name="Berlin A."/>
            <person name="Brown A."/>
            <person name="Chapman S.B."/>
            <person name="Chen Z."/>
            <person name="Dunbar C."/>
            <person name="Freedman E."/>
            <person name="Gearin G."/>
            <person name="Gellesch M."/>
            <person name="Goldberg J."/>
            <person name="Griggs A."/>
            <person name="Gujja S."/>
            <person name="Heiman D."/>
            <person name="Howarth C."/>
            <person name="Larson L."/>
            <person name="Lui A."/>
            <person name="MacDonald P.J.P."/>
            <person name="Mehta T."/>
            <person name="Montmayeur A."/>
            <person name="Murphy C."/>
            <person name="Neiman D."/>
            <person name="Pearson M."/>
            <person name="Priest M."/>
            <person name="Roberts A."/>
            <person name="Saif S."/>
            <person name="Shea T."/>
            <person name="Shenoy N."/>
            <person name="Sisk P."/>
            <person name="Stolte C."/>
            <person name="Sykes S."/>
            <person name="Yandava C."/>
            <person name="Wortman J."/>
            <person name="Nusbaum C."/>
            <person name="Birren B."/>
        </authorList>
    </citation>
    <scope>NUCLEOTIDE SEQUENCE</scope>
    <source>
        <strain evidence="1">R3-111a-1</strain>
    </source>
</reference>
<reference evidence="2" key="4">
    <citation type="journal article" date="2015" name="G3 (Bethesda)">
        <title>Genome sequences of three phytopathogenic species of the Magnaporthaceae family of fungi.</title>
        <authorList>
            <person name="Okagaki L.H."/>
            <person name="Nunes C.C."/>
            <person name="Sailsbery J."/>
            <person name="Clay B."/>
            <person name="Brown D."/>
            <person name="John T."/>
            <person name="Oh Y."/>
            <person name="Young N."/>
            <person name="Fitzgerald M."/>
            <person name="Haas B.J."/>
            <person name="Zeng Q."/>
            <person name="Young S."/>
            <person name="Adiconis X."/>
            <person name="Fan L."/>
            <person name="Levin J.Z."/>
            <person name="Mitchell T.K."/>
            <person name="Okubara P.A."/>
            <person name="Farman M.L."/>
            <person name="Kohn L.M."/>
            <person name="Birren B."/>
            <person name="Ma L.-J."/>
            <person name="Dean R.A."/>
        </authorList>
    </citation>
    <scope>NUCLEOTIDE SEQUENCE</scope>
    <source>
        <strain evidence="2">R3-111a-1</strain>
    </source>
</reference>
<sequence>QGLPAGHSGRCRSWRRCRLGCSPGRQAGKVLEGSVVQLACLVSAVSKARLKVGLPLIQALERLGNGGGHAGVSSVRSLFLATLLDLNGAGGSSCRKPHSETVAAVEEDVGRLDT</sequence>
<dbReference type="EMBL" id="GL385403">
    <property type="protein sequence ID" value="EJT69644.1"/>
    <property type="molecule type" value="Genomic_DNA"/>
</dbReference>
<name>J8TXM1_GAET3</name>
<evidence type="ECO:0000313" key="2">
    <source>
        <dbReference type="EnsemblFungi" id="EJT69644"/>
    </source>
</evidence>
<keyword evidence="3" id="KW-1185">Reference proteome</keyword>
<organism evidence="1">
    <name type="scientific">Gaeumannomyces tritici (strain R3-111a-1)</name>
    <name type="common">Wheat and barley take-all root rot fungus</name>
    <name type="synonym">Gaeumannomyces graminis var. tritici</name>
    <dbReference type="NCBI Taxonomy" id="644352"/>
    <lineage>
        <taxon>Eukaryota</taxon>
        <taxon>Fungi</taxon>
        <taxon>Dikarya</taxon>
        <taxon>Ascomycota</taxon>
        <taxon>Pezizomycotina</taxon>
        <taxon>Sordariomycetes</taxon>
        <taxon>Sordariomycetidae</taxon>
        <taxon>Magnaporthales</taxon>
        <taxon>Magnaporthaceae</taxon>
        <taxon>Gaeumannomyces</taxon>
    </lineage>
</organism>
<dbReference type="Proteomes" id="UP000006039">
    <property type="component" value="Unassembled WGS sequence"/>
</dbReference>
<dbReference type="EnsemblFungi" id="EJT69644">
    <property type="protein sequence ID" value="EJT69644"/>
    <property type="gene ID" value="GGTG_12528"/>
</dbReference>
<gene>
    <name evidence="2" type="primary">20352986</name>
    <name evidence="1" type="ORF">GGTG_12528</name>
</gene>